<accession>A0AAW0BTQ9</accession>
<reference evidence="3 4" key="1">
    <citation type="submission" date="2024-01" db="EMBL/GenBank/DDBJ databases">
        <title>A draft genome for a cacao thread blight-causing isolate of Paramarasmius palmivorus.</title>
        <authorList>
            <person name="Baruah I.K."/>
            <person name="Bukari Y."/>
            <person name="Amoako-Attah I."/>
            <person name="Meinhardt L.W."/>
            <person name="Bailey B.A."/>
            <person name="Cohen S.P."/>
        </authorList>
    </citation>
    <scope>NUCLEOTIDE SEQUENCE [LARGE SCALE GENOMIC DNA]</scope>
    <source>
        <strain evidence="3 4">GH-12</strain>
    </source>
</reference>
<dbReference type="InterPro" id="IPR006640">
    <property type="entry name" value="SprT-like_domain"/>
</dbReference>
<dbReference type="Proteomes" id="UP001383192">
    <property type="component" value="Unassembled WGS sequence"/>
</dbReference>
<feature type="region of interest" description="Disordered" evidence="1">
    <location>
        <begin position="399"/>
        <end position="434"/>
    </location>
</feature>
<organism evidence="3 4">
    <name type="scientific">Paramarasmius palmivorus</name>
    <dbReference type="NCBI Taxonomy" id="297713"/>
    <lineage>
        <taxon>Eukaryota</taxon>
        <taxon>Fungi</taxon>
        <taxon>Dikarya</taxon>
        <taxon>Basidiomycota</taxon>
        <taxon>Agaricomycotina</taxon>
        <taxon>Agaricomycetes</taxon>
        <taxon>Agaricomycetidae</taxon>
        <taxon>Agaricales</taxon>
        <taxon>Marasmiineae</taxon>
        <taxon>Marasmiaceae</taxon>
        <taxon>Paramarasmius</taxon>
    </lineage>
</organism>
<dbReference type="PANTHER" id="PTHR23099:SF0">
    <property type="entry name" value="GERM CELL NUCLEAR ACIDIC PROTEIN"/>
    <property type="match status" value="1"/>
</dbReference>
<gene>
    <name evidence="3" type="ORF">VNI00_014384</name>
</gene>
<dbReference type="AlphaFoldDB" id="A0AAW0BTQ9"/>
<dbReference type="GO" id="GO:0005634">
    <property type="term" value="C:nucleus"/>
    <property type="evidence" value="ECO:0007669"/>
    <property type="project" value="TreeGrafter"/>
</dbReference>
<dbReference type="GO" id="GO:0006950">
    <property type="term" value="P:response to stress"/>
    <property type="evidence" value="ECO:0007669"/>
    <property type="project" value="UniProtKB-ARBA"/>
</dbReference>
<feature type="region of interest" description="Disordered" evidence="1">
    <location>
        <begin position="65"/>
        <end position="125"/>
    </location>
</feature>
<feature type="region of interest" description="Disordered" evidence="1">
    <location>
        <begin position="1"/>
        <end position="44"/>
    </location>
</feature>
<feature type="compositionally biased region" description="Polar residues" evidence="1">
    <location>
        <begin position="424"/>
        <end position="433"/>
    </location>
</feature>
<feature type="region of interest" description="Disordered" evidence="1">
    <location>
        <begin position="191"/>
        <end position="237"/>
    </location>
</feature>
<protein>
    <recommendedName>
        <fullName evidence="2">SprT-like domain-containing protein</fullName>
    </recommendedName>
</protein>
<dbReference type="EMBL" id="JAYKXP010000080">
    <property type="protein sequence ID" value="KAK7029686.1"/>
    <property type="molecule type" value="Genomic_DNA"/>
</dbReference>
<comment type="caution">
    <text evidence="3">The sequence shown here is derived from an EMBL/GenBank/DDBJ whole genome shotgun (WGS) entry which is preliminary data.</text>
</comment>
<proteinExistence type="predicted"/>
<evidence type="ECO:0000313" key="3">
    <source>
        <dbReference type="EMBL" id="KAK7029686.1"/>
    </source>
</evidence>
<dbReference type="PANTHER" id="PTHR23099">
    <property type="entry name" value="TRANSCRIPTIONAL REGULATOR"/>
    <property type="match status" value="1"/>
</dbReference>
<dbReference type="SMART" id="SM00731">
    <property type="entry name" value="SprT"/>
    <property type="match status" value="1"/>
</dbReference>
<evidence type="ECO:0000259" key="2">
    <source>
        <dbReference type="SMART" id="SM00731"/>
    </source>
</evidence>
<sequence length="489" mass="53875">MSRDNVNGQSGRVILNSTPDRSRVMGTSDSKTRRQVEVVPDSEEERIQMRQQGEVQATPIQVIEISSSEDEEPIKKRVISPASKPSTTKKKFPKARRIIESSESESEGEILVPGKKACGSDEGTPVALSKTKSIAQRRNEAIVVPQLPLYDEDDETADDLPLNPDAILVYDGSSKKPLRVDSTSLSRLMADVGGSASLPSTPTRARGRKEPILPPSGSPTKSSPSKRKPRMSKKAEKEARLAELLGYAQNFFHELNTLVFNDGIPSETVVRWNTKLYSTAGKARYNKSRNEGRGHSEIELAPKILEDEDGNMKENHGAGFKKWQTTFMVRGARVMKARPDIAVTTTHSYDISHPYRWQCLDCQLIYGRFSKSIKPDQSRCGTCGDKADHSKGILVPLHEERPRKSPQTPASKISRMAASKPRDSPSSIFSFTRKTPAVAPEPECLSEDEVEFICDASTATTANTCGAMDDSDSDIEFIAMKMSSASIRS</sequence>
<evidence type="ECO:0000313" key="4">
    <source>
        <dbReference type="Proteomes" id="UP001383192"/>
    </source>
</evidence>
<feature type="domain" description="SprT-like" evidence="2">
    <location>
        <begin position="248"/>
        <end position="395"/>
    </location>
</feature>
<evidence type="ECO:0000256" key="1">
    <source>
        <dbReference type="SAM" id="MobiDB-lite"/>
    </source>
</evidence>
<feature type="compositionally biased region" description="Basic residues" evidence="1">
    <location>
        <begin position="87"/>
        <end position="96"/>
    </location>
</feature>
<name>A0AAW0BTQ9_9AGAR</name>
<keyword evidence="4" id="KW-1185">Reference proteome</keyword>
<feature type="compositionally biased region" description="Polar residues" evidence="1">
    <location>
        <begin position="1"/>
        <end position="29"/>
    </location>
</feature>